<dbReference type="InterPro" id="IPR012337">
    <property type="entry name" value="RNaseH-like_sf"/>
</dbReference>
<dbReference type="GO" id="GO:0046983">
    <property type="term" value="F:protein dimerization activity"/>
    <property type="evidence" value="ECO:0007669"/>
    <property type="project" value="InterPro"/>
</dbReference>
<keyword evidence="3" id="KW-0863">Zinc-finger</keyword>
<evidence type="ECO:0000256" key="2">
    <source>
        <dbReference type="ARBA" id="ARBA00022723"/>
    </source>
</evidence>
<dbReference type="Proteomes" id="UP000053317">
    <property type="component" value="Unassembled WGS sequence"/>
</dbReference>
<dbReference type="PANTHER" id="PTHR46481">
    <property type="entry name" value="ZINC FINGER BED DOMAIN-CONTAINING PROTEIN 4"/>
    <property type="match status" value="1"/>
</dbReference>
<name>A0A0G2E617_PHACM</name>
<comment type="subcellular location">
    <subcellularLocation>
        <location evidence="1">Nucleus</location>
    </subcellularLocation>
</comment>
<evidence type="ECO:0000256" key="5">
    <source>
        <dbReference type="ARBA" id="ARBA00023242"/>
    </source>
</evidence>
<keyword evidence="4" id="KW-0862">Zinc</keyword>
<dbReference type="EMBL" id="LCWF01000131">
    <property type="protein sequence ID" value="KKY18129.1"/>
    <property type="molecule type" value="Genomic_DNA"/>
</dbReference>
<comment type="caution">
    <text evidence="8">The sequence shown here is derived from an EMBL/GenBank/DDBJ whole genome shotgun (WGS) entry which is preliminary data.</text>
</comment>
<proteinExistence type="predicted"/>
<dbReference type="InterPro" id="IPR052035">
    <property type="entry name" value="ZnF_BED_domain_contain"/>
</dbReference>
<reference evidence="8 9" key="1">
    <citation type="submission" date="2015-05" db="EMBL/GenBank/DDBJ databases">
        <title>Distinctive expansion of gene families associated with plant cell wall degradation and secondary metabolism in the genomes of grapevine trunk pathogens.</title>
        <authorList>
            <person name="Lawrence D.P."/>
            <person name="Travadon R."/>
            <person name="Rolshausen P.E."/>
            <person name="Baumgartner K."/>
        </authorList>
    </citation>
    <scope>NUCLEOTIDE SEQUENCE [LARGE SCALE GENOMIC DNA]</scope>
    <source>
        <strain evidence="8">UCRPC4</strain>
    </source>
</reference>
<evidence type="ECO:0000256" key="4">
    <source>
        <dbReference type="ARBA" id="ARBA00022833"/>
    </source>
</evidence>
<evidence type="ECO:0000259" key="7">
    <source>
        <dbReference type="Pfam" id="PF05699"/>
    </source>
</evidence>
<keyword evidence="9" id="KW-1185">Reference proteome</keyword>
<evidence type="ECO:0000256" key="6">
    <source>
        <dbReference type="SAM" id="MobiDB-lite"/>
    </source>
</evidence>
<reference evidence="8 9" key="2">
    <citation type="submission" date="2015-05" db="EMBL/GenBank/DDBJ databases">
        <authorList>
            <person name="Morales-Cruz A."/>
            <person name="Amrine K.C."/>
            <person name="Cantu D."/>
        </authorList>
    </citation>
    <scope>NUCLEOTIDE SEQUENCE [LARGE SCALE GENOMIC DNA]</scope>
    <source>
        <strain evidence="8">UCRPC4</strain>
    </source>
</reference>
<keyword evidence="5" id="KW-0539">Nucleus</keyword>
<dbReference type="AlphaFoldDB" id="A0A0G2E617"/>
<dbReference type="GO" id="GO:0005634">
    <property type="term" value="C:nucleus"/>
    <property type="evidence" value="ECO:0007669"/>
    <property type="project" value="UniProtKB-SubCell"/>
</dbReference>
<feature type="domain" description="HAT C-terminal dimerisation" evidence="7">
    <location>
        <begin position="609"/>
        <end position="692"/>
    </location>
</feature>
<organism evidence="8 9">
    <name type="scientific">Phaeomoniella chlamydospora</name>
    <name type="common">Phaeoacremonium chlamydosporum</name>
    <dbReference type="NCBI Taxonomy" id="158046"/>
    <lineage>
        <taxon>Eukaryota</taxon>
        <taxon>Fungi</taxon>
        <taxon>Dikarya</taxon>
        <taxon>Ascomycota</taxon>
        <taxon>Pezizomycotina</taxon>
        <taxon>Eurotiomycetes</taxon>
        <taxon>Chaetothyriomycetidae</taxon>
        <taxon>Phaeomoniellales</taxon>
        <taxon>Phaeomoniellaceae</taxon>
        <taxon>Phaeomoniella</taxon>
    </lineage>
</organism>
<keyword evidence="2" id="KW-0479">Metal-binding</keyword>
<dbReference type="PANTHER" id="PTHR46481:SF10">
    <property type="entry name" value="ZINC FINGER BED DOMAIN-CONTAINING PROTEIN 39"/>
    <property type="match status" value="1"/>
</dbReference>
<dbReference type="SUPFAM" id="SSF53098">
    <property type="entry name" value="Ribonuclease H-like"/>
    <property type="match status" value="1"/>
</dbReference>
<evidence type="ECO:0000256" key="3">
    <source>
        <dbReference type="ARBA" id="ARBA00022771"/>
    </source>
</evidence>
<accession>A0A0G2E617</accession>
<evidence type="ECO:0000313" key="9">
    <source>
        <dbReference type="Proteomes" id="UP000053317"/>
    </source>
</evidence>
<feature type="compositionally biased region" description="Polar residues" evidence="6">
    <location>
        <begin position="7"/>
        <end position="22"/>
    </location>
</feature>
<evidence type="ECO:0000313" key="8">
    <source>
        <dbReference type="EMBL" id="KKY18129.1"/>
    </source>
</evidence>
<sequence length="708" mass="81011">MPRPSKAGQSTPNSSVYSQTSDGGPAKTPGDNDAQTPSAAKTSFMFNRTQYFAEPHDLTQRSRSSIIWDFGQLLREEGSNRKHWKCGLCKTMTIISIQTTTHPAIQHLQRKHRIGTDGKPMSGEQSPVVFTPSQKSRSADSGLDSTHWKNMILRLVTQNPQAFDAAVGPEFHDLVSYLSPLAGQNCIHSEELRDSIIGEFRERKQIIQETLSKAISMMHLSFDVLNSPAGRDWVTIVAHFIDSEYTNQSILIGVRRLMGGHTDENIAAAIIPVVEELNVGDRLGYFQADNTPENDGAIVLISRHFGVDLNVSRDRRVKCLGHIIESTSRAILFGQDIDELEYAQANNQNFGQPIFPSNQHLRTHYWRQSGAVGKLKNICSYIGRSPQRREYLFGLMDKDESDQARDFIFGPADENRWLSVYEWLQRSLQLRTRVHNFLMDYVNDPELEQMTMEDWNMISCLSEILDPIKVSVDRLESYASEGRYGVIWEALPAMEYLLQSLEHHRERYLDNLYLTDCINQGWMKLRKYYVTTDEQHSLYAAATLLNPQAKFAYFHRNWVDEEMRFWIPWVHDSCRQHWELHYRPRSAANQPPGLDGNLYGNVDAQPPDEFDSYLSELPELSTPGATFNVIQWWKTNATRFPTLSAYAFDVLSVPAMGRECERLLKGSGRAIEQGCVMNDDHIVEACECLRNWQGRSVQKQEWSETPPF</sequence>
<dbReference type="Pfam" id="PF05699">
    <property type="entry name" value="Dimer_Tnp_hAT"/>
    <property type="match status" value="1"/>
</dbReference>
<dbReference type="InterPro" id="IPR008906">
    <property type="entry name" value="HATC_C_dom"/>
</dbReference>
<dbReference type="OrthoDB" id="4505704at2759"/>
<gene>
    <name evidence="8" type="ORF">UCRPC4_g05127</name>
</gene>
<evidence type="ECO:0000256" key="1">
    <source>
        <dbReference type="ARBA" id="ARBA00004123"/>
    </source>
</evidence>
<feature type="region of interest" description="Disordered" evidence="6">
    <location>
        <begin position="1"/>
        <end position="38"/>
    </location>
</feature>
<feature type="region of interest" description="Disordered" evidence="6">
    <location>
        <begin position="116"/>
        <end position="142"/>
    </location>
</feature>
<protein>
    <submittedName>
        <fullName evidence="8">Putative transposase-like protein</fullName>
    </submittedName>
</protein>
<dbReference type="GO" id="GO:0008270">
    <property type="term" value="F:zinc ion binding"/>
    <property type="evidence" value="ECO:0007669"/>
    <property type="project" value="UniProtKB-KW"/>
</dbReference>